<keyword evidence="3" id="KW-1185">Reference proteome</keyword>
<gene>
    <name evidence="2" type="ORF">ACFPQ3_06765</name>
</gene>
<protein>
    <submittedName>
        <fullName evidence="2">Folate family ECF transporter S component</fullName>
    </submittedName>
</protein>
<dbReference type="InterPro" id="IPR024529">
    <property type="entry name" value="ECF_trnsprt_substrate-spec"/>
</dbReference>
<accession>A0ABW0UE79</accession>
<dbReference type="Gene3D" id="1.10.1760.20">
    <property type="match status" value="1"/>
</dbReference>
<evidence type="ECO:0000256" key="1">
    <source>
        <dbReference type="SAM" id="Phobius"/>
    </source>
</evidence>
<feature type="transmembrane region" description="Helical" evidence="1">
    <location>
        <begin position="12"/>
        <end position="31"/>
    </location>
</feature>
<feature type="transmembrane region" description="Helical" evidence="1">
    <location>
        <begin position="114"/>
        <end position="141"/>
    </location>
</feature>
<keyword evidence="1" id="KW-0472">Membrane</keyword>
<reference evidence="3" key="1">
    <citation type="journal article" date="2019" name="Int. J. Syst. Evol. Microbiol.">
        <title>The Global Catalogue of Microorganisms (GCM) 10K type strain sequencing project: providing services to taxonomists for standard genome sequencing and annotation.</title>
        <authorList>
            <consortium name="The Broad Institute Genomics Platform"/>
            <consortium name="The Broad Institute Genome Sequencing Center for Infectious Disease"/>
            <person name="Wu L."/>
            <person name="Ma J."/>
        </authorList>
    </citation>
    <scope>NUCLEOTIDE SEQUENCE [LARGE SCALE GENOMIC DNA]</scope>
    <source>
        <strain evidence="3">DT43</strain>
    </source>
</reference>
<evidence type="ECO:0000313" key="3">
    <source>
        <dbReference type="Proteomes" id="UP001596110"/>
    </source>
</evidence>
<comment type="caution">
    <text evidence="2">The sequence shown here is derived from an EMBL/GenBank/DDBJ whole genome shotgun (WGS) entry which is preliminary data.</text>
</comment>
<dbReference type="Proteomes" id="UP001596110">
    <property type="component" value="Unassembled WGS sequence"/>
</dbReference>
<feature type="transmembrane region" description="Helical" evidence="1">
    <location>
        <begin position="43"/>
        <end position="63"/>
    </location>
</feature>
<dbReference type="EMBL" id="JBHSOJ010000016">
    <property type="protein sequence ID" value="MFC5631283.1"/>
    <property type="molecule type" value="Genomic_DNA"/>
</dbReference>
<keyword evidence="1" id="KW-1133">Transmembrane helix</keyword>
<dbReference type="NCBIfam" id="TIGR04518">
    <property type="entry name" value="ECF_S_folT_fam"/>
    <property type="match status" value="1"/>
</dbReference>
<dbReference type="RefSeq" id="WP_156805227.1">
    <property type="nucleotide sequence ID" value="NZ_JBHSOJ010000016.1"/>
</dbReference>
<keyword evidence="1" id="KW-0812">Transmembrane</keyword>
<feature type="transmembrane region" description="Helical" evidence="1">
    <location>
        <begin position="83"/>
        <end position="102"/>
    </location>
</feature>
<dbReference type="InterPro" id="IPR030949">
    <property type="entry name" value="ECF_S_folate_fam"/>
</dbReference>
<evidence type="ECO:0000313" key="2">
    <source>
        <dbReference type="EMBL" id="MFC5631283.1"/>
    </source>
</evidence>
<name>A0ABW0UE79_9STRE</name>
<dbReference type="Pfam" id="PF12822">
    <property type="entry name" value="ECF_trnsprt"/>
    <property type="match status" value="1"/>
</dbReference>
<sequence>MKTFFKLPKLTTQRLVTLAMLVAIAFVISQFDIRIIPNQLQFTFTFLVNAVIGAIAGPIWGFFSLAVLDLSTIFLSPDAANFLPAWTLMEATTGLLYGLLFYGKELSWTSKKNWIYVSLAISIIMLFSTFIMTPLLLQIYFNYGFVAQYIAGRWLKIFELPIRIIATMAILPQLQRIPELRKLMGLTK</sequence>
<organism evidence="2 3">
    <name type="scientific">Streptococcus caledonicus</name>
    <dbReference type="NCBI Taxonomy" id="2614158"/>
    <lineage>
        <taxon>Bacteria</taxon>
        <taxon>Bacillati</taxon>
        <taxon>Bacillota</taxon>
        <taxon>Bacilli</taxon>
        <taxon>Lactobacillales</taxon>
        <taxon>Streptococcaceae</taxon>
        <taxon>Streptococcus</taxon>
    </lineage>
</organism>
<proteinExistence type="predicted"/>